<proteinExistence type="predicted"/>
<reference evidence="2" key="1">
    <citation type="submission" date="2021-02" db="EMBL/GenBank/DDBJ databases">
        <authorList>
            <person name="Dougan E. K."/>
            <person name="Rhodes N."/>
            <person name="Thang M."/>
            <person name="Chan C."/>
        </authorList>
    </citation>
    <scope>NUCLEOTIDE SEQUENCE</scope>
</reference>
<accession>A0A812SLG5</accession>
<protein>
    <submittedName>
        <fullName evidence="2">MAA3 protein</fullName>
    </submittedName>
</protein>
<organism evidence="2 3">
    <name type="scientific">Symbiodinium necroappetens</name>
    <dbReference type="NCBI Taxonomy" id="1628268"/>
    <lineage>
        <taxon>Eukaryota</taxon>
        <taxon>Sar</taxon>
        <taxon>Alveolata</taxon>
        <taxon>Dinophyceae</taxon>
        <taxon>Suessiales</taxon>
        <taxon>Symbiodiniaceae</taxon>
        <taxon>Symbiodinium</taxon>
    </lineage>
</organism>
<keyword evidence="3" id="KW-1185">Reference proteome</keyword>
<evidence type="ECO:0000256" key="1">
    <source>
        <dbReference type="SAM" id="MobiDB-lite"/>
    </source>
</evidence>
<dbReference type="Proteomes" id="UP000601435">
    <property type="component" value="Unassembled WGS sequence"/>
</dbReference>
<dbReference type="OrthoDB" id="416373at2759"/>
<evidence type="ECO:0000313" key="2">
    <source>
        <dbReference type="EMBL" id="CAE7484162.1"/>
    </source>
</evidence>
<name>A0A812SLG5_9DINO</name>
<evidence type="ECO:0000313" key="3">
    <source>
        <dbReference type="Proteomes" id="UP000601435"/>
    </source>
</evidence>
<feature type="region of interest" description="Disordered" evidence="1">
    <location>
        <begin position="167"/>
        <end position="191"/>
    </location>
</feature>
<feature type="compositionally biased region" description="Low complexity" evidence="1">
    <location>
        <begin position="180"/>
        <end position="191"/>
    </location>
</feature>
<gene>
    <name evidence="2" type="primary">MAA3</name>
    <name evidence="2" type="ORF">SNEC2469_LOCUS13733</name>
</gene>
<dbReference type="AlphaFoldDB" id="A0A812SLG5"/>
<comment type="caution">
    <text evidence="2">The sequence shown here is derived from an EMBL/GenBank/DDBJ whole genome shotgun (WGS) entry which is preliminary data.</text>
</comment>
<dbReference type="EMBL" id="CAJNJA010021920">
    <property type="protein sequence ID" value="CAE7484162.1"/>
    <property type="molecule type" value="Genomic_DNA"/>
</dbReference>
<sequence length="509" mass="56198">MLGRLQGYTRSVLQRQGLPIPHSLALENIARPEEANWGIGPSPAPMVNTSYAASPWDPWSFASRIGLNDEGAQFLASLPEELLKASIQSFDPAGTKDGNVWGRLLGFIRGLWMKRLQLNEEATSCVKNLSEEALMQVMISFHPGPKDGNVSARLLAFAKNLSWSGPMQHQGSYEQPWQDPSAAMPTPSPSAPISYAPPRAQARSASSVIWELATYWQLDQGSIDFLMQLPDEIKWEISTGFNPWGAKDGNIWGRLLGFIRVLVAQWVGWDRTKVEYMKTLPEDQQKEMILTSLSAVYQGYTNQAVWSSPRPSAPSGTPTLKQFVDRWGLDERASQFLQALPHHVLQVVLSAFDASASADGNVWGRLLGFVRSTWGRTMKLPLEEVSHLKTMPDLVQVQIITEYNPASGMRLVDFANQTLQASGMASEMPVAPAPVPPVDPGAVDAFIARCGLEPSARDMLIALPPEKLTHVMETFNPDGTKDGNVLGRLEGYIRSMSVFRQGAKRARIY</sequence>